<accession>A0ACC2FA02</accession>
<proteinExistence type="predicted"/>
<reference evidence="1" key="1">
    <citation type="submission" date="2021-05" db="EMBL/GenBank/DDBJ databases">
        <authorList>
            <person name="Pan Q."/>
            <person name="Jouanno E."/>
            <person name="Zahm M."/>
            <person name="Klopp C."/>
            <person name="Cabau C."/>
            <person name="Louis A."/>
            <person name="Berthelot C."/>
            <person name="Parey E."/>
            <person name="Roest Crollius H."/>
            <person name="Montfort J."/>
            <person name="Robinson-Rechavi M."/>
            <person name="Bouchez O."/>
            <person name="Lampietro C."/>
            <person name="Lopez Roques C."/>
            <person name="Donnadieu C."/>
            <person name="Postlethwait J."/>
            <person name="Bobe J."/>
            <person name="Dillon D."/>
            <person name="Chandos A."/>
            <person name="von Hippel F."/>
            <person name="Guiguen Y."/>
        </authorList>
    </citation>
    <scope>NUCLEOTIDE SEQUENCE</scope>
    <source>
        <strain evidence="1">YG-Jan2019</strain>
    </source>
</reference>
<organism evidence="1 2">
    <name type="scientific">Dallia pectoralis</name>
    <name type="common">Alaska blackfish</name>
    <dbReference type="NCBI Taxonomy" id="75939"/>
    <lineage>
        <taxon>Eukaryota</taxon>
        <taxon>Metazoa</taxon>
        <taxon>Chordata</taxon>
        <taxon>Craniata</taxon>
        <taxon>Vertebrata</taxon>
        <taxon>Euteleostomi</taxon>
        <taxon>Actinopterygii</taxon>
        <taxon>Neopterygii</taxon>
        <taxon>Teleostei</taxon>
        <taxon>Protacanthopterygii</taxon>
        <taxon>Esociformes</taxon>
        <taxon>Umbridae</taxon>
        <taxon>Dallia</taxon>
    </lineage>
</organism>
<keyword evidence="2" id="KW-1185">Reference proteome</keyword>
<sequence length="377" mass="42553">MKSDSPNVELEDVVDVNKEVDVKETGTGEGTSVPKPQAEDSVRREKPSGRVKQMEGPEEKKKNEKITEKKRNKVPPQTLAEAPFSEAEEVVKEEEEVEAEVPIDPPEPEVEETVGTEDAGKSFDKDEWREDTEVKTEEEDLENREWESWRRETLEAVHNKKKWEEEETKEERKKKGILKHLISGEQPEAKQLFRIIYDDFKDCECYGHSNRCSYIEYLNIVTCVSCKHNTRGQNCQHCRLGYYRNASAELDDEGVCIECSCNQMGSVHDRCNGTGFCSCKVGATGPKCDDCVPGYYWKQGCYPNVCDEELLLCQNGGTCSQNQKCICLPDFKGVLCQQSRCDGDKACNNASTSHLVPLSPLVFGLLLPHLLATLTAH</sequence>
<comment type="caution">
    <text evidence="1">The sequence shown here is derived from an EMBL/GenBank/DDBJ whole genome shotgun (WGS) entry which is preliminary data.</text>
</comment>
<protein>
    <submittedName>
        <fullName evidence="1">Uncharacterized protein</fullName>
    </submittedName>
</protein>
<evidence type="ECO:0000313" key="2">
    <source>
        <dbReference type="Proteomes" id="UP001157502"/>
    </source>
</evidence>
<evidence type="ECO:0000313" key="1">
    <source>
        <dbReference type="EMBL" id="KAJ7988253.1"/>
    </source>
</evidence>
<dbReference type="EMBL" id="CM055758">
    <property type="protein sequence ID" value="KAJ7988253.1"/>
    <property type="molecule type" value="Genomic_DNA"/>
</dbReference>
<dbReference type="Proteomes" id="UP001157502">
    <property type="component" value="Chromosome 31"/>
</dbReference>
<gene>
    <name evidence="1" type="ORF">DPEC_G00321670</name>
</gene>
<name>A0ACC2FA02_DALPE</name>